<dbReference type="AlphaFoldDB" id="A0A251SIE9"/>
<dbReference type="InParanoid" id="A0A251SIE9"/>
<comment type="similarity">
    <text evidence="2">Belongs to the cytochrome P450 family.</text>
</comment>
<evidence type="ECO:0000256" key="1">
    <source>
        <dbReference type="ARBA" id="ARBA00001971"/>
    </source>
</evidence>
<evidence type="ECO:0000313" key="7">
    <source>
        <dbReference type="Proteomes" id="UP000215914"/>
    </source>
</evidence>
<dbReference type="Pfam" id="PF00067">
    <property type="entry name" value="p450"/>
    <property type="match status" value="1"/>
</dbReference>
<dbReference type="GO" id="GO:0020037">
    <property type="term" value="F:heme binding"/>
    <property type="evidence" value="ECO:0007669"/>
    <property type="project" value="InterPro"/>
</dbReference>
<dbReference type="InterPro" id="IPR036396">
    <property type="entry name" value="Cyt_P450_sf"/>
</dbReference>
<keyword evidence="3" id="KW-0479">Metal-binding</keyword>
<dbReference type="SUPFAM" id="SSF48264">
    <property type="entry name" value="Cytochrome P450"/>
    <property type="match status" value="1"/>
</dbReference>
<organism evidence="6 7">
    <name type="scientific">Helianthus annuus</name>
    <name type="common">Common sunflower</name>
    <dbReference type="NCBI Taxonomy" id="4232"/>
    <lineage>
        <taxon>Eukaryota</taxon>
        <taxon>Viridiplantae</taxon>
        <taxon>Streptophyta</taxon>
        <taxon>Embryophyta</taxon>
        <taxon>Tracheophyta</taxon>
        <taxon>Spermatophyta</taxon>
        <taxon>Magnoliopsida</taxon>
        <taxon>eudicotyledons</taxon>
        <taxon>Gunneridae</taxon>
        <taxon>Pentapetalae</taxon>
        <taxon>asterids</taxon>
        <taxon>campanulids</taxon>
        <taxon>Asterales</taxon>
        <taxon>Asteraceae</taxon>
        <taxon>Asteroideae</taxon>
        <taxon>Heliantheae alliance</taxon>
        <taxon>Heliantheae</taxon>
        <taxon>Helianthus</taxon>
    </lineage>
</organism>
<name>A0A251SIE9_HELAN</name>
<keyword evidence="7" id="KW-1185">Reference proteome</keyword>
<gene>
    <name evidence="6" type="ORF">HannXRQ_Chr14g0447581</name>
</gene>
<dbReference type="GO" id="GO:0004497">
    <property type="term" value="F:monooxygenase activity"/>
    <property type="evidence" value="ECO:0007669"/>
    <property type="project" value="InterPro"/>
</dbReference>
<dbReference type="Gene3D" id="1.10.630.10">
    <property type="entry name" value="Cytochrome P450"/>
    <property type="match status" value="1"/>
</dbReference>
<comment type="cofactor">
    <cofactor evidence="1">
        <name>heme</name>
        <dbReference type="ChEBI" id="CHEBI:30413"/>
    </cofactor>
</comment>
<keyword evidence="4" id="KW-0560">Oxidoreductase</keyword>
<keyword evidence="5" id="KW-0408">Iron</keyword>
<proteinExistence type="inferred from homology"/>
<protein>
    <submittedName>
        <fullName evidence="6">Putative cytochrome P450</fullName>
    </submittedName>
</protein>
<sequence length="77" mass="8861">MIHSNPEGIFTVDGDQWREQRKVASQEFSTKILRDFSSVTFRKNTIKLGEILSQAADSNQIIDINDLFMKLTMDINI</sequence>
<dbReference type="GO" id="GO:0005506">
    <property type="term" value="F:iron ion binding"/>
    <property type="evidence" value="ECO:0007669"/>
    <property type="project" value="InterPro"/>
</dbReference>
<dbReference type="Proteomes" id="UP000215914">
    <property type="component" value="Chromosome 14"/>
</dbReference>
<dbReference type="GO" id="GO:0016705">
    <property type="term" value="F:oxidoreductase activity, acting on paired donors, with incorporation or reduction of molecular oxygen"/>
    <property type="evidence" value="ECO:0007669"/>
    <property type="project" value="InterPro"/>
</dbReference>
<evidence type="ECO:0000256" key="2">
    <source>
        <dbReference type="ARBA" id="ARBA00010617"/>
    </source>
</evidence>
<dbReference type="InterPro" id="IPR001128">
    <property type="entry name" value="Cyt_P450"/>
</dbReference>
<dbReference type="EMBL" id="CM007903">
    <property type="protein sequence ID" value="OTF98614.1"/>
    <property type="molecule type" value="Genomic_DNA"/>
</dbReference>
<evidence type="ECO:0000256" key="3">
    <source>
        <dbReference type="ARBA" id="ARBA00022723"/>
    </source>
</evidence>
<evidence type="ECO:0000256" key="4">
    <source>
        <dbReference type="ARBA" id="ARBA00023002"/>
    </source>
</evidence>
<reference evidence="7" key="1">
    <citation type="journal article" date="2017" name="Nature">
        <title>The sunflower genome provides insights into oil metabolism, flowering and Asterid evolution.</title>
        <authorList>
            <person name="Badouin H."/>
            <person name="Gouzy J."/>
            <person name="Grassa C.J."/>
            <person name="Murat F."/>
            <person name="Staton S.E."/>
            <person name="Cottret L."/>
            <person name="Lelandais-Briere C."/>
            <person name="Owens G.L."/>
            <person name="Carrere S."/>
            <person name="Mayjonade B."/>
            <person name="Legrand L."/>
            <person name="Gill N."/>
            <person name="Kane N.C."/>
            <person name="Bowers J.E."/>
            <person name="Hubner S."/>
            <person name="Bellec A."/>
            <person name="Berard A."/>
            <person name="Berges H."/>
            <person name="Blanchet N."/>
            <person name="Boniface M.C."/>
            <person name="Brunel D."/>
            <person name="Catrice O."/>
            <person name="Chaidir N."/>
            <person name="Claudel C."/>
            <person name="Donnadieu C."/>
            <person name="Faraut T."/>
            <person name="Fievet G."/>
            <person name="Helmstetter N."/>
            <person name="King M."/>
            <person name="Knapp S.J."/>
            <person name="Lai Z."/>
            <person name="Le Paslier M.C."/>
            <person name="Lippi Y."/>
            <person name="Lorenzon L."/>
            <person name="Mandel J.R."/>
            <person name="Marage G."/>
            <person name="Marchand G."/>
            <person name="Marquand E."/>
            <person name="Bret-Mestries E."/>
            <person name="Morien E."/>
            <person name="Nambeesan S."/>
            <person name="Nguyen T."/>
            <person name="Pegot-Espagnet P."/>
            <person name="Pouilly N."/>
            <person name="Raftis F."/>
            <person name="Sallet E."/>
            <person name="Schiex T."/>
            <person name="Thomas J."/>
            <person name="Vandecasteele C."/>
            <person name="Vares D."/>
            <person name="Vear F."/>
            <person name="Vautrin S."/>
            <person name="Crespi M."/>
            <person name="Mangin B."/>
            <person name="Burke J.M."/>
            <person name="Salse J."/>
            <person name="Munos S."/>
            <person name="Vincourt P."/>
            <person name="Rieseberg L.H."/>
            <person name="Langlade N.B."/>
        </authorList>
    </citation>
    <scope>NUCLEOTIDE SEQUENCE [LARGE SCALE GENOMIC DNA]</scope>
    <source>
        <strain evidence="7">cv. SF193</strain>
    </source>
</reference>
<accession>A0A251SIE9</accession>
<evidence type="ECO:0000313" key="6">
    <source>
        <dbReference type="EMBL" id="OTF98614.1"/>
    </source>
</evidence>
<dbReference type="PANTHER" id="PTHR24296">
    <property type="entry name" value="CYTOCHROME P450"/>
    <property type="match status" value="1"/>
</dbReference>
<evidence type="ECO:0000256" key="5">
    <source>
        <dbReference type="ARBA" id="ARBA00023004"/>
    </source>
</evidence>